<dbReference type="NCBIfam" id="TIGR02191">
    <property type="entry name" value="RNaseIII"/>
    <property type="match status" value="1"/>
</dbReference>
<evidence type="ECO:0000313" key="19">
    <source>
        <dbReference type="Proteomes" id="UP000003100"/>
    </source>
</evidence>
<evidence type="ECO:0000256" key="11">
    <source>
        <dbReference type="ARBA" id="ARBA00022759"/>
    </source>
</evidence>
<evidence type="ECO:0000256" key="15">
    <source>
        <dbReference type="HAMAP-Rule" id="MF_00104"/>
    </source>
</evidence>
<dbReference type="GO" id="GO:0004525">
    <property type="term" value="F:ribonuclease III activity"/>
    <property type="evidence" value="ECO:0007669"/>
    <property type="project" value="UniProtKB-UniRule"/>
</dbReference>
<dbReference type="SMART" id="SM00535">
    <property type="entry name" value="RIBOc"/>
    <property type="match status" value="1"/>
</dbReference>
<dbReference type="GO" id="GO:0005737">
    <property type="term" value="C:cytoplasm"/>
    <property type="evidence" value="ECO:0007669"/>
    <property type="project" value="UniProtKB-SubCell"/>
</dbReference>
<dbReference type="InterPro" id="IPR000999">
    <property type="entry name" value="RNase_III_dom"/>
</dbReference>
<dbReference type="FunFam" id="3.30.160.20:FF:000003">
    <property type="entry name" value="Ribonuclease 3"/>
    <property type="match status" value="1"/>
</dbReference>
<dbReference type="GO" id="GO:0006397">
    <property type="term" value="P:mRNA processing"/>
    <property type="evidence" value="ECO:0007669"/>
    <property type="project" value="UniProtKB-UniRule"/>
</dbReference>
<feature type="active site" evidence="15">
    <location>
        <position position="130"/>
    </location>
</feature>
<dbReference type="InterPro" id="IPR036389">
    <property type="entry name" value="RNase_III_sf"/>
</dbReference>
<dbReference type="eggNOG" id="COG0571">
    <property type="taxonomic scope" value="Bacteria"/>
</dbReference>
<keyword evidence="11 15" id="KW-0255">Endonuclease</keyword>
<comment type="function">
    <text evidence="15">Digests double-stranded RNA. Involved in the processing of primary rRNA transcript to yield the immediate precursors to the large and small rRNAs (23S and 16S). Processes some mRNAs, and tRNAs when they are encoded in the rRNA operon. Processes pre-crRNA and tracrRNA of type II CRISPR loci if present in the organism.</text>
</comment>
<comment type="subcellular location">
    <subcellularLocation>
        <location evidence="2 15">Cytoplasm</location>
    </subcellularLocation>
</comment>
<gene>
    <name evidence="15" type="primary">rnc</name>
    <name evidence="18" type="ORF">RUMHYD_00270</name>
</gene>
<dbReference type="GO" id="GO:0042802">
    <property type="term" value="F:identical protein binding"/>
    <property type="evidence" value="ECO:0007669"/>
    <property type="project" value="UniProtKB-ARBA"/>
</dbReference>
<dbReference type="PROSITE" id="PS50137">
    <property type="entry name" value="DS_RBD"/>
    <property type="match status" value="1"/>
</dbReference>
<organism evidence="18 19">
    <name type="scientific">Blautia hydrogenotrophica (strain DSM 10507 / JCM 14656 / S5a33)</name>
    <name type="common">Ruminococcus hydrogenotrophicus</name>
    <dbReference type="NCBI Taxonomy" id="476272"/>
    <lineage>
        <taxon>Bacteria</taxon>
        <taxon>Bacillati</taxon>
        <taxon>Bacillota</taxon>
        <taxon>Clostridia</taxon>
        <taxon>Lachnospirales</taxon>
        <taxon>Lachnospiraceae</taxon>
        <taxon>Blautia</taxon>
    </lineage>
</organism>
<dbReference type="HAMAP" id="MF_00104">
    <property type="entry name" value="RNase_III"/>
    <property type="match status" value="1"/>
</dbReference>
<evidence type="ECO:0000256" key="13">
    <source>
        <dbReference type="ARBA" id="ARBA00022842"/>
    </source>
</evidence>
<dbReference type="GO" id="GO:0006364">
    <property type="term" value="P:rRNA processing"/>
    <property type="evidence" value="ECO:0007669"/>
    <property type="project" value="UniProtKB-UniRule"/>
</dbReference>
<dbReference type="GO" id="GO:0046872">
    <property type="term" value="F:metal ion binding"/>
    <property type="evidence" value="ECO:0007669"/>
    <property type="project" value="UniProtKB-KW"/>
</dbReference>
<dbReference type="Pfam" id="PF14622">
    <property type="entry name" value="Ribonucleas_3_3"/>
    <property type="match status" value="1"/>
</dbReference>
<evidence type="ECO:0000256" key="3">
    <source>
        <dbReference type="ARBA" id="ARBA00010183"/>
    </source>
</evidence>
<evidence type="ECO:0000256" key="12">
    <source>
        <dbReference type="ARBA" id="ARBA00022801"/>
    </source>
</evidence>
<dbReference type="InterPro" id="IPR011907">
    <property type="entry name" value="RNase_III"/>
</dbReference>
<dbReference type="CDD" id="cd10845">
    <property type="entry name" value="DSRM_RNAse_III_family"/>
    <property type="match status" value="1"/>
</dbReference>
<evidence type="ECO:0000256" key="8">
    <source>
        <dbReference type="ARBA" id="ARBA00022694"/>
    </source>
</evidence>
<evidence type="ECO:0000256" key="9">
    <source>
        <dbReference type="ARBA" id="ARBA00022722"/>
    </source>
</evidence>
<dbReference type="PROSITE" id="PS50142">
    <property type="entry name" value="RNASE_3_2"/>
    <property type="match status" value="1"/>
</dbReference>
<evidence type="ECO:0000256" key="1">
    <source>
        <dbReference type="ARBA" id="ARBA00000109"/>
    </source>
</evidence>
<keyword evidence="10 15" id="KW-0479">Metal-binding</keyword>
<dbReference type="EMBL" id="ACBZ01000009">
    <property type="protein sequence ID" value="EEG50755.1"/>
    <property type="molecule type" value="Genomic_DNA"/>
</dbReference>
<feature type="domain" description="RNase III" evidence="17">
    <location>
        <begin position="12"/>
        <end position="141"/>
    </location>
</feature>
<dbReference type="CDD" id="cd00593">
    <property type="entry name" value="RIBOc"/>
    <property type="match status" value="1"/>
</dbReference>
<reference evidence="18 19" key="2">
    <citation type="submission" date="2009-02" db="EMBL/GenBank/DDBJ databases">
        <title>Draft genome sequence of Blautia hydrogenotrophica DSM 10507 (Ruminococcus hydrogenotrophicus DSM 10507).</title>
        <authorList>
            <person name="Sudarsanam P."/>
            <person name="Ley R."/>
            <person name="Guruge J."/>
            <person name="Turnbaugh P.J."/>
            <person name="Mahowald M."/>
            <person name="Liep D."/>
            <person name="Gordon J."/>
        </authorList>
    </citation>
    <scope>NUCLEOTIDE SEQUENCE [LARGE SCALE GENOMIC DNA]</scope>
    <source>
        <strain evidence="19">DSM 10507 / JCM 14656 / S5a33</strain>
    </source>
</reference>
<dbReference type="GO" id="GO:0019843">
    <property type="term" value="F:rRNA binding"/>
    <property type="evidence" value="ECO:0007669"/>
    <property type="project" value="UniProtKB-KW"/>
</dbReference>
<evidence type="ECO:0000256" key="5">
    <source>
        <dbReference type="ARBA" id="ARBA00022490"/>
    </source>
</evidence>
<dbReference type="PROSITE" id="PS00517">
    <property type="entry name" value="RNASE_3_1"/>
    <property type="match status" value="1"/>
</dbReference>
<dbReference type="PANTHER" id="PTHR11207">
    <property type="entry name" value="RIBONUCLEASE III"/>
    <property type="match status" value="1"/>
</dbReference>
<proteinExistence type="inferred from homology"/>
<dbReference type="Gene3D" id="3.30.160.20">
    <property type="match status" value="1"/>
</dbReference>
<sequence length="244" mass="27569">MRGIKMKMTETLKELEKELGYQFRDINLLKQAVTHSSYSNEKNMGKLGCNERLEFLGDAVLEVISSEFLYQKFPILQEGELTKKRASMVCEPTLALCAREIRLDNYLLLGHGEENTGGRKRDSIVSDALEAVIGAIYLDGGLASAKEFILKHVLNDMEHKQLFYDSKTILQEIVQEHGNNPVSYQLIREDGPDHNKIFTVEVRVKQEVLGVGQGHTKKAAEQAAAYQAVMALRKTKVKYVSKKH</sequence>
<protein>
    <recommendedName>
        <fullName evidence="15">Ribonuclease 3</fullName>
        <ecNumber evidence="15">3.1.26.3</ecNumber>
    </recommendedName>
    <alternativeName>
        <fullName evidence="15">Ribonuclease III</fullName>
        <shortName evidence="15">RNase III</shortName>
    </alternativeName>
</protein>
<dbReference type="PATRIC" id="fig|476272.21.peg.3276"/>
<keyword evidence="13 15" id="KW-0460">Magnesium</keyword>
<feature type="binding site" evidence="15">
    <location>
        <position position="54"/>
    </location>
    <ligand>
        <name>Mg(2+)</name>
        <dbReference type="ChEBI" id="CHEBI:18420"/>
    </ligand>
</feature>
<dbReference type="SUPFAM" id="SSF54768">
    <property type="entry name" value="dsRNA-binding domain-like"/>
    <property type="match status" value="1"/>
</dbReference>
<comment type="catalytic activity">
    <reaction evidence="1 15">
        <text>Endonucleolytic cleavage to 5'-phosphomonoester.</text>
        <dbReference type="EC" id="3.1.26.3"/>
    </reaction>
</comment>
<evidence type="ECO:0000259" key="17">
    <source>
        <dbReference type="PROSITE" id="PS50142"/>
    </source>
</evidence>
<keyword evidence="12 15" id="KW-0378">Hydrolase</keyword>
<dbReference type="FunFam" id="1.10.1520.10:FF:000001">
    <property type="entry name" value="Ribonuclease 3"/>
    <property type="match status" value="1"/>
</dbReference>
<evidence type="ECO:0000256" key="10">
    <source>
        <dbReference type="ARBA" id="ARBA00022723"/>
    </source>
</evidence>
<dbReference type="SMART" id="SM00358">
    <property type="entry name" value="DSRM"/>
    <property type="match status" value="1"/>
</dbReference>
<evidence type="ECO:0000259" key="16">
    <source>
        <dbReference type="PROSITE" id="PS50137"/>
    </source>
</evidence>
<feature type="active site" evidence="15">
    <location>
        <position position="58"/>
    </location>
</feature>
<keyword evidence="14 15" id="KW-0694">RNA-binding</keyword>
<evidence type="ECO:0000256" key="2">
    <source>
        <dbReference type="ARBA" id="ARBA00004496"/>
    </source>
</evidence>
<dbReference type="Gene3D" id="1.10.1520.10">
    <property type="entry name" value="Ribonuclease III domain"/>
    <property type="match status" value="1"/>
</dbReference>
<dbReference type="EC" id="3.1.26.3" evidence="15"/>
<comment type="cofactor">
    <cofactor evidence="15">
        <name>Mg(2+)</name>
        <dbReference type="ChEBI" id="CHEBI:18420"/>
    </cofactor>
</comment>
<keyword evidence="6 15" id="KW-0698">rRNA processing</keyword>
<dbReference type="GO" id="GO:0010468">
    <property type="term" value="P:regulation of gene expression"/>
    <property type="evidence" value="ECO:0007669"/>
    <property type="project" value="TreeGrafter"/>
</dbReference>
<dbReference type="InterPro" id="IPR014720">
    <property type="entry name" value="dsRBD_dom"/>
</dbReference>
<feature type="binding site" evidence="15">
    <location>
        <position position="130"/>
    </location>
    <ligand>
        <name>Mg(2+)</name>
        <dbReference type="ChEBI" id="CHEBI:18420"/>
    </ligand>
</feature>
<dbReference type="Pfam" id="PF00035">
    <property type="entry name" value="dsrm"/>
    <property type="match status" value="1"/>
</dbReference>
<evidence type="ECO:0000256" key="7">
    <source>
        <dbReference type="ARBA" id="ARBA00022664"/>
    </source>
</evidence>
<evidence type="ECO:0000256" key="6">
    <source>
        <dbReference type="ARBA" id="ARBA00022552"/>
    </source>
</evidence>
<keyword evidence="7 15" id="KW-0507">mRNA processing</keyword>
<dbReference type="SUPFAM" id="SSF69065">
    <property type="entry name" value="RNase III domain-like"/>
    <property type="match status" value="1"/>
</dbReference>
<comment type="subunit">
    <text evidence="4 15">Homodimer.</text>
</comment>
<keyword evidence="19" id="KW-1185">Reference proteome</keyword>
<name>C0CHF6_BLAHS</name>
<reference evidence="18 19" key="1">
    <citation type="submission" date="2009-01" db="EMBL/GenBank/DDBJ databases">
        <authorList>
            <person name="Fulton L."/>
            <person name="Clifton S."/>
            <person name="Fulton B."/>
            <person name="Xu J."/>
            <person name="Minx P."/>
            <person name="Pepin K.H."/>
            <person name="Johnson M."/>
            <person name="Bhonagiri V."/>
            <person name="Nash W.E."/>
            <person name="Mardis E.R."/>
            <person name="Wilson R.K."/>
        </authorList>
    </citation>
    <scope>NUCLEOTIDE SEQUENCE [LARGE SCALE GENOMIC DNA]</scope>
    <source>
        <strain evidence="19">DSM 10507 / JCM 14656 / S5a33</strain>
    </source>
</reference>
<dbReference type="Proteomes" id="UP000003100">
    <property type="component" value="Unassembled WGS sequence"/>
</dbReference>
<dbReference type="HOGENOM" id="CLU_000907_1_3_9"/>
<dbReference type="GO" id="GO:0008033">
    <property type="term" value="P:tRNA processing"/>
    <property type="evidence" value="ECO:0007669"/>
    <property type="project" value="UniProtKB-KW"/>
</dbReference>
<keyword evidence="9 15" id="KW-0540">Nuclease</keyword>
<evidence type="ECO:0000256" key="4">
    <source>
        <dbReference type="ARBA" id="ARBA00011738"/>
    </source>
</evidence>
<accession>C0CHF6</accession>
<keyword evidence="5 15" id="KW-0963">Cytoplasm</keyword>
<dbReference type="AlphaFoldDB" id="C0CHF6"/>
<dbReference type="PANTHER" id="PTHR11207:SF0">
    <property type="entry name" value="RIBONUCLEASE 3"/>
    <property type="match status" value="1"/>
</dbReference>
<dbReference type="GO" id="GO:0003725">
    <property type="term" value="F:double-stranded RNA binding"/>
    <property type="evidence" value="ECO:0007669"/>
    <property type="project" value="TreeGrafter"/>
</dbReference>
<feature type="domain" description="DRBM" evidence="16">
    <location>
        <begin position="165"/>
        <end position="234"/>
    </location>
</feature>
<feature type="binding site" evidence="15">
    <location>
        <position position="127"/>
    </location>
    <ligand>
        <name>Mg(2+)</name>
        <dbReference type="ChEBI" id="CHEBI:18420"/>
    </ligand>
</feature>
<keyword evidence="15" id="KW-0699">rRNA-binding</keyword>
<evidence type="ECO:0000313" key="18">
    <source>
        <dbReference type="EMBL" id="EEG50755.1"/>
    </source>
</evidence>
<evidence type="ECO:0000256" key="14">
    <source>
        <dbReference type="ARBA" id="ARBA00022884"/>
    </source>
</evidence>
<keyword evidence="8 15" id="KW-0819">tRNA processing</keyword>
<comment type="similarity">
    <text evidence="3">Belongs to the ribonuclease III family.</text>
</comment>